<dbReference type="InterPro" id="IPR006597">
    <property type="entry name" value="Sel1-like"/>
</dbReference>
<dbReference type="EMBL" id="JAASRM010000001">
    <property type="protein sequence ID" value="NIK87350.1"/>
    <property type="molecule type" value="Genomic_DNA"/>
</dbReference>
<evidence type="ECO:0000256" key="3">
    <source>
        <dbReference type="SAM" id="Phobius"/>
    </source>
</evidence>
<accession>A0A846MWD7</accession>
<keyword evidence="3" id="KW-0812">Transmembrane</keyword>
<keyword evidence="5" id="KW-1185">Reference proteome</keyword>
<dbReference type="Proteomes" id="UP000570514">
    <property type="component" value="Unassembled WGS sequence"/>
</dbReference>
<evidence type="ECO:0000313" key="5">
    <source>
        <dbReference type="Proteomes" id="UP000570514"/>
    </source>
</evidence>
<name>A0A846MWD7_9PROT</name>
<protein>
    <submittedName>
        <fullName evidence="4">Localization factor PodJL</fullName>
    </submittedName>
</protein>
<feature type="region of interest" description="Disordered" evidence="2">
    <location>
        <begin position="60"/>
        <end position="89"/>
    </location>
</feature>
<dbReference type="SMART" id="SM00671">
    <property type="entry name" value="SEL1"/>
    <property type="match status" value="4"/>
</dbReference>
<sequence>MRPDLPWNVAGISAEAREAARAAARREGLSVGEWLTRRIVSGLTEPGYIAMNDARSEWPAREYRAEPDSHADRQRRESDAMLDRVSKSEAETADVYRRIEDQMRTMARRLDASERSQSESNRVISKAAVEMNITAREQSQAFEQLGSQLTMLAERLGRVEGRESGEGMREAVKALHQGLSRLADQISETANQSAQQISNLANNLETVAGRVSQTRQDALAATQAMAESLTQSMESRLAVLDERVKSLETTSQATSASLSRALDAVDAQKRLPSPMEAIERLEDSVRRLEENHQDPALDRRLSGLERNLADVTDRLEDGLDDKQTLSGVEDHLKKLVARLDALEETQRDAASEWRAFAERDKPREELPPQIEPVAPPPFTPPPMATAAFTPPPLASASVATASFTPPPAAAFGPLPGYEVPPPVAEPPLAPPPTFTDPLPNYEIPAEAFVPPQSDVPPTVESYLAAARRSARAAAAQEAERSGNLRWGSTAKAKPEKTQKTRPLVVFLVALIAIFVIAGAILSRQNTKLMAPPQPVAQKALTPAPDLHASAEGEAKPGADASAPAHTGPANATTTAPANTAPANPKQVNAAAPEPSKPASQLAALPPQNQLNARAPLDRLTQAANGGNAKAQLIVGLKYLEHDGVPENFAEAAKWLGKAAEAGEPVAQYRLGTMFERGRGVPADAAKAIRWYQAAANQGNRKAMHNLAVAFTDGPSKNYTEASRWFLKAANLGLSDSQFNLAVLYERGLGVPQNLVDAYKWYAIAAAQGDGESKSRLNAIASQLDSEARAAAQHAADVFRPGQLDARANVAPTVGDVTRG</sequence>
<feature type="compositionally biased region" description="Pro residues" evidence="2">
    <location>
        <begin position="422"/>
        <end position="434"/>
    </location>
</feature>
<feature type="region of interest" description="Disordered" evidence="2">
    <location>
        <begin position="422"/>
        <end position="441"/>
    </location>
</feature>
<dbReference type="PANTHER" id="PTHR11102:SF160">
    <property type="entry name" value="ERAD-ASSOCIATED E3 UBIQUITIN-PROTEIN LIGASE COMPONENT HRD3"/>
    <property type="match status" value="1"/>
</dbReference>
<dbReference type="RefSeq" id="WP_167080888.1">
    <property type="nucleotide sequence ID" value="NZ_BAAADC010000001.1"/>
</dbReference>
<proteinExistence type="predicted"/>
<dbReference type="Gene3D" id="1.25.40.10">
    <property type="entry name" value="Tetratricopeptide repeat domain"/>
    <property type="match status" value="2"/>
</dbReference>
<evidence type="ECO:0000256" key="2">
    <source>
        <dbReference type="SAM" id="MobiDB-lite"/>
    </source>
</evidence>
<keyword evidence="3" id="KW-0472">Membrane</keyword>
<dbReference type="InterPro" id="IPR011990">
    <property type="entry name" value="TPR-like_helical_dom_sf"/>
</dbReference>
<feature type="region of interest" description="Disordered" evidence="2">
    <location>
        <begin position="545"/>
        <end position="601"/>
    </location>
</feature>
<gene>
    <name evidence="4" type="ORF">FHS83_000668</name>
</gene>
<dbReference type="InterPro" id="IPR050767">
    <property type="entry name" value="Sel1_AlgK"/>
</dbReference>
<dbReference type="Pfam" id="PF08238">
    <property type="entry name" value="Sel1"/>
    <property type="match status" value="4"/>
</dbReference>
<keyword evidence="3" id="KW-1133">Transmembrane helix</keyword>
<comment type="caution">
    <text evidence="4">The sequence shown here is derived from an EMBL/GenBank/DDBJ whole genome shotgun (WGS) entry which is preliminary data.</text>
</comment>
<dbReference type="PANTHER" id="PTHR11102">
    <property type="entry name" value="SEL-1-LIKE PROTEIN"/>
    <property type="match status" value="1"/>
</dbReference>
<feature type="compositionally biased region" description="Low complexity" evidence="2">
    <location>
        <begin position="562"/>
        <end position="584"/>
    </location>
</feature>
<organism evidence="4 5">
    <name type="scientific">Rhizomicrobium palustre</name>
    <dbReference type="NCBI Taxonomy" id="189966"/>
    <lineage>
        <taxon>Bacteria</taxon>
        <taxon>Pseudomonadati</taxon>
        <taxon>Pseudomonadota</taxon>
        <taxon>Alphaproteobacteria</taxon>
        <taxon>Micropepsales</taxon>
        <taxon>Micropepsaceae</taxon>
        <taxon>Rhizomicrobium</taxon>
    </lineage>
</organism>
<dbReference type="AlphaFoldDB" id="A0A846MWD7"/>
<reference evidence="4 5" key="1">
    <citation type="submission" date="2020-03" db="EMBL/GenBank/DDBJ databases">
        <title>Genomic Encyclopedia of Type Strains, Phase IV (KMG-IV): sequencing the most valuable type-strain genomes for metagenomic binning, comparative biology and taxonomic classification.</title>
        <authorList>
            <person name="Goeker M."/>
        </authorList>
    </citation>
    <scope>NUCLEOTIDE SEQUENCE [LARGE SCALE GENOMIC DNA]</scope>
    <source>
        <strain evidence="4 5">DSM 19867</strain>
    </source>
</reference>
<feature type="transmembrane region" description="Helical" evidence="3">
    <location>
        <begin position="503"/>
        <end position="521"/>
    </location>
</feature>
<feature type="coiled-coil region" evidence="1">
    <location>
        <begin position="325"/>
        <end position="352"/>
    </location>
</feature>
<feature type="region of interest" description="Disordered" evidence="2">
    <location>
        <begin position="474"/>
        <end position="498"/>
    </location>
</feature>
<evidence type="ECO:0000256" key="1">
    <source>
        <dbReference type="SAM" id="Coils"/>
    </source>
</evidence>
<evidence type="ECO:0000313" key="4">
    <source>
        <dbReference type="EMBL" id="NIK87350.1"/>
    </source>
</evidence>
<dbReference type="SUPFAM" id="SSF81901">
    <property type="entry name" value="HCP-like"/>
    <property type="match status" value="1"/>
</dbReference>
<keyword evidence="1" id="KW-0175">Coiled coil</keyword>